<name>A0A1Y2IG42_TRAC3</name>
<gene>
    <name evidence="1" type="ORF">PYCCODRAFT_1373678</name>
</gene>
<organism evidence="1 2">
    <name type="scientific">Trametes coccinea (strain BRFM310)</name>
    <name type="common">Pycnoporus coccineus</name>
    <dbReference type="NCBI Taxonomy" id="1353009"/>
    <lineage>
        <taxon>Eukaryota</taxon>
        <taxon>Fungi</taxon>
        <taxon>Dikarya</taxon>
        <taxon>Basidiomycota</taxon>
        <taxon>Agaricomycotina</taxon>
        <taxon>Agaricomycetes</taxon>
        <taxon>Polyporales</taxon>
        <taxon>Polyporaceae</taxon>
        <taxon>Trametes</taxon>
    </lineage>
</organism>
<dbReference type="PANTHER" id="PTHR28015:SF1">
    <property type="entry name" value="ATP SYNTHASE ASSEMBLY FACTOR FMC1, MITOCHONDRIAL"/>
    <property type="match status" value="1"/>
</dbReference>
<dbReference type="STRING" id="1353009.A0A1Y2IG42"/>
<sequence length="107" mass="12550">MATAQYRAAYRSLLREVNKASIYPRATRPKTVASHVRAIFEERRDGNDSERFFHDMRNAVTFMRSQRMHKTLLERYNPLLGLSTEERVKKTAHRVGLDMPVTPKDEE</sequence>
<reference evidence="1 2" key="1">
    <citation type="journal article" date="2015" name="Biotechnol. Biofuels">
        <title>Enhanced degradation of softwood versus hardwood by the white-rot fungus Pycnoporus coccineus.</title>
        <authorList>
            <person name="Couturier M."/>
            <person name="Navarro D."/>
            <person name="Chevret D."/>
            <person name="Henrissat B."/>
            <person name="Piumi F."/>
            <person name="Ruiz-Duenas F.J."/>
            <person name="Martinez A.T."/>
            <person name="Grigoriev I.V."/>
            <person name="Riley R."/>
            <person name="Lipzen A."/>
            <person name="Berrin J.G."/>
            <person name="Master E.R."/>
            <person name="Rosso M.N."/>
        </authorList>
    </citation>
    <scope>NUCLEOTIDE SEQUENCE [LARGE SCALE GENOMIC DNA]</scope>
    <source>
        <strain evidence="1 2">BRFM310</strain>
    </source>
</reference>
<evidence type="ECO:0000313" key="1">
    <source>
        <dbReference type="EMBL" id="OSC99230.1"/>
    </source>
</evidence>
<accession>A0A1Y2IG42</accession>
<dbReference type="GO" id="GO:0005759">
    <property type="term" value="C:mitochondrial matrix"/>
    <property type="evidence" value="ECO:0007669"/>
    <property type="project" value="TreeGrafter"/>
</dbReference>
<dbReference type="PANTHER" id="PTHR28015">
    <property type="entry name" value="ATP SYNTHASE ASSEMBLY FACTOR FMC1, MITOCHONDRIAL"/>
    <property type="match status" value="1"/>
</dbReference>
<dbReference type="AlphaFoldDB" id="A0A1Y2IG42"/>
<evidence type="ECO:0000313" key="2">
    <source>
        <dbReference type="Proteomes" id="UP000193067"/>
    </source>
</evidence>
<dbReference type="InterPro" id="IPR039196">
    <property type="entry name" value="Fmc1"/>
</dbReference>
<protein>
    <recommendedName>
        <fullName evidence="3">Complex 1 LYR protein</fullName>
    </recommendedName>
</protein>
<dbReference type="GO" id="GO:0033615">
    <property type="term" value="P:mitochondrial proton-transporting ATP synthase complex assembly"/>
    <property type="evidence" value="ECO:0007669"/>
    <property type="project" value="InterPro"/>
</dbReference>
<dbReference type="Pfam" id="PF13233">
    <property type="entry name" value="Complex1_LYR_2"/>
    <property type="match status" value="1"/>
</dbReference>
<proteinExistence type="predicted"/>
<dbReference type="EMBL" id="KZ084130">
    <property type="protein sequence ID" value="OSC99230.1"/>
    <property type="molecule type" value="Genomic_DNA"/>
</dbReference>
<keyword evidence="2" id="KW-1185">Reference proteome</keyword>
<dbReference type="Proteomes" id="UP000193067">
    <property type="component" value="Unassembled WGS sequence"/>
</dbReference>
<dbReference type="OrthoDB" id="15893at2759"/>
<evidence type="ECO:0008006" key="3">
    <source>
        <dbReference type="Google" id="ProtNLM"/>
    </source>
</evidence>